<organism evidence="5 6">
    <name type="scientific">Hymenobacter aranciens</name>
    <dbReference type="NCBI Taxonomy" id="3063996"/>
    <lineage>
        <taxon>Bacteria</taxon>
        <taxon>Pseudomonadati</taxon>
        <taxon>Bacteroidota</taxon>
        <taxon>Cytophagia</taxon>
        <taxon>Cytophagales</taxon>
        <taxon>Hymenobacteraceae</taxon>
        <taxon>Hymenobacter</taxon>
    </lineage>
</organism>
<evidence type="ECO:0000313" key="5">
    <source>
        <dbReference type="EMBL" id="MDO7874703.1"/>
    </source>
</evidence>
<reference evidence="5" key="1">
    <citation type="submission" date="2023-07" db="EMBL/GenBank/DDBJ databases">
        <authorList>
            <person name="Kim M.K."/>
        </authorList>
    </citation>
    <scope>NUCLEOTIDE SEQUENCE</scope>
    <source>
        <strain evidence="5">ASUV-10-1</strain>
    </source>
</reference>
<dbReference type="PROSITE" id="PS00211">
    <property type="entry name" value="ABC_TRANSPORTER_1"/>
    <property type="match status" value="1"/>
</dbReference>
<dbReference type="InterPro" id="IPR017911">
    <property type="entry name" value="MacB-like_ATP-bd"/>
</dbReference>
<keyword evidence="2" id="KW-0547">Nucleotide-binding</keyword>
<evidence type="ECO:0000313" key="6">
    <source>
        <dbReference type="Proteomes" id="UP001176429"/>
    </source>
</evidence>
<feature type="domain" description="ABC transporter" evidence="4">
    <location>
        <begin position="2"/>
        <end position="222"/>
    </location>
</feature>
<evidence type="ECO:0000256" key="3">
    <source>
        <dbReference type="ARBA" id="ARBA00022840"/>
    </source>
</evidence>
<keyword evidence="1" id="KW-0813">Transport</keyword>
<dbReference type="EMBL" id="JAUQSY010000004">
    <property type="protein sequence ID" value="MDO7874703.1"/>
    <property type="molecule type" value="Genomic_DNA"/>
</dbReference>
<keyword evidence="6" id="KW-1185">Reference proteome</keyword>
<dbReference type="InterPro" id="IPR017871">
    <property type="entry name" value="ABC_transporter-like_CS"/>
</dbReference>
<dbReference type="InterPro" id="IPR003439">
    <property type="entry name" value="ABC_transporter-like_ATP-bd"/>
</dbReference>
<protein>
    <submittedName>
        <fullName evidence="5">ABC transporter ATP-binding protein</fullName>
    </submittedName>
</protein>
<gene>
    <name evidence="5" type="ORF">Q5H93_08155</name>
</gene>
<dbReference type="Gene3D" id="3.40.50.300">
    <property type="entry name" value="P-loop containing nucleotide triphosphate hydrolases"/>
    <property type="match status" value="1"/>
</dbReference>
<proteinExistence type="predicted"/>
<dbReference type="SMART" id="SM00382">
    <property type="entry name" value="AAA"/>
    <property type="match status" value="1"/>
</dbReference>
<accession>A0ABT9BAP0</accession>
<dbReference type="PANTHER" id="PTHR24220">
    <property type="entry name" value="IMPORT ATP-BINDING PROTEIN"/>
    <property type="match status" value="1"/>
</dbReference>
<keyword evidence="3 5" id="KW-0067">ATP-binding</keyword>
<dbReference type="PROSITE" id="PS50893">
    <property type="entry name" value="ABC_TRANSPORTER_2"/>
    <property type="match status" value="1"/>
</dbReference>
<dbReference type="Pfam" id="PF00005">
    <property type="entry name" value="ABC_tran"/>
    <property type="match status" value="1"/>
</dbReference>
<sequence>MLRLIDIEKVYQTKTIETVALNRVNLTIGKGEFVSIMGPSGCGKSTLLSLIGLLDEPTSGTIELNGRAVRSYSDKEVAALRNSKIGFVFQSYHLINDLSVLDNVELPLLYRPGVSGKERRQRALDALDKVGLSARTAHFPGQLSGGQRQRVAIARALVGQPELILADEPTGNLDSVMGEEIMDLLLELNRRDGVTIVMVTHDEQQALKTERLVRFFDGSQVS</sequence>
<dbReference type="InterPro" id="IPR015854">
    <property type="entry name" value="ABC_transpr_LolD-like"/>
</dbReference>
<evidence type="ECO:0000259" key="4">
    <source>
        <dbReference type="PROSITE" id="PS50893"/>
    </source>
</evidence>
<dbReference type="InterPro" id="IPR027417">
    <property type="entry name" value="P-loop_NTPase"/>
</dbReference>
<dbReference type="RefSeq" id="WP_305006034.1">
    <property type="nucleotide sequence ID" value="NZ_JAUQSY010000004.1"/>
</dbReference>
<dbReference type="PANTHER" id="PTHR24220:SF648">
    <property type="entry name" value="ABC TRANSPORTER ATP-BINDING PROTEIN YTRE"/>
    <property type="match status" value="1"/>
</dbReference>
<dbReference type="GO" id="GO:0005524">
    <property type="term" value="F:ATP binding"/>
    <property type="evidence" value="ECO:0007669"/>
    <property type="project" value="UniProtKB-KW"/>
</dbReference>
<dbReference type="SUPFAM" id="SSF52540">
    <property type="entry name" value="P-loop containing nucleoside triphosphate hydrolases"/>
    <property type="match status" value="1"/>
</dbReference>
<name>A0ABT9BAP0_9BACT</name>
<dbReference type="CDD" id="cd03255">
    <property type="entry name" value="ABC_MJ0796_LolCDE_FtsE"/>
    <property type="match status" value="1"/>
</dbReference>
<evidence type="ECO:0000256" key="2">
    <source>
        <dbReference type="ARBA" id="ARBA00022741"/>
    </source>
</evidence>
<evidence type="ECO:0000256" key="1">
    <source>
        <dbReference type="ARBA" id="ARBA00022448"/>
    </source>
</evidence>
<comment type="caution">
    <text evidence="5">The sequence shown here is derived from an EMBL/GenBank/DDBJ whole genome shotgun (WGS) entry which is preliminary data.</text>
</comment>
<dbReference type="Proteomes" id="UP001176429">
    <property type="component" value="Unassembled WGS sequence"/>
</dbReference>
<dbReference type="InterPro" id="IPR003593">
    <property type="entry name" value="AAA+_ATPase"/>
</dbReference>